<dbReference type="EMBL" id="CM035429">
    <property type="protein sequence ID" value="KAH7300614.1"/>
    <property type="molecule type" value="Genomic_DNA"/>
</dbReference>
<comment type="similarity">
    <text evidence="8">Belongs to the DEAD box helicase family. DDX56/DBP9 subfamily.</text>
</comment>
<dbReference type="Gene3D" id="3.40.50.300">
    <property type="entry name" value="P-loop containing nucleotide triphosphate hydrolases"/>
    <property type="match status" value="2"/>
</dbReference>
<evidence type="ECO:0000256" key="10">
    <source>
        <dbReference type="PROSITE-ProRule" id="PRU00552"/>
    </source>
</evidence>
<accession>A0A8T2RYH2</accession>
<dbReference type="CDD" id="cd18787">
    <property type="entry name" value="SF2_C_DEAD"/>
    <property type="match status" value="1"/>
</dbReference>
<dbReference type="Pfam" id="PF00271">
    <property type="entry name" value="Helicase_C"/>
    <property type="match status" value="2"/>
</dbReference>
<dbReference type="InterPro" id="IPR011545">
    <property type="entry name" value="DEAD/DEAH_box_helicase_dom"/>
</dbReference>
<evidence type="ECO:0000256" key="7">
    <source>
        <dbReference type="ARBA" id="ARBA00022884"/>
    </source>
</evidence>
<evidence type="ECO:0000259" key="13">
    <source>
        <dbReference type="PROSITE" id="PS51194"/>
    </source>
</evidence>
<dbReference type="OrthoDB" id="1191041at2759"/>
<keyword evidence="7" id="KW-0694">RNA-binding</keyword>
<feature type="domain" description="Helicase ATP-binding" evidence="12">
    <location>
        <begin position="46"/>
        <end position="226"/>
    </location>
</feature>
<dbReference type="EC" id="3.6.4.13" evidence="1"/>
<keyword evidence="2" id="KW-0934">Plastid</keyword>
<feature type="region of interest" description="Disordered" evidence="11">
    <location>
        <begin position="543"/>
        <end position="611"/>
    </location>
</feature>
<sequence>MEITRKDDEEEEEELEFEDMGLDPRLLRAVSKRGLSKPTPIQLKAIPLILEGKDVIARAKTGSGKTLAYLLPLLQKYMTDQRGVASGPSAMVLVPTRELCQQVYSELTTLLGYCGGGWKAIQLTSSMSSSSMRSLISSGPDIVVSTPACVATCITNNLLRSSTLQGSLSTLVLDEADLLLSFGYEDDIRSLAPHVPRKCQCLLMSATSSADVEKLKKLVLHNPVTLTLIEAESKEEDGIIPDSVQQFLISCKSEDKLLHILALLHLGLVQKKVLIFVNTIDTGFRLKLFLEQFGIRSAVLNAQLPQNSRVHILQEFNIGLFDYLIATDDGNSGENDGKRLYNAQQQGKKDVQKSNGKRKSGKQADSEFGVVRGIDFKNVQTVVNFDMPKTPSNYVHRIGRTGRARSTGTSISLVSSEEQCDFDKIQASLYGDNDIGNKKTMRILPFPLLTKEAIESLRYRAEDVARGVTKVAIKEARAKELRLEILNSEKLKAHFEDHPTDLELLKHDKVLSKRQPLPHLKCVPEYMRDPNTEAASKALKLSRAAMGQPSGFRRKRKPRAEDPLRSFSVNPKRRKLEKNGVNSTLWSRAKAKKTGEKVRDKRKKKKHRRHK</sequence>
<name>A0A8T2RYH2_CERRI</name>
<dbReference type="PROSITE" id="PS51194">
    <property type="entry name" value="HELICASE_CTER"/>
    <property type="match status" value="1"/>
</dbReference>
<dbReference type="SMART" id="SM00487">
    <property type="entry name" value="DEXDc"/>
    <property type="match status" value="1"/>
</dbReference>
<dbReference type="SUPFAM" id="SSF52540">
    <property type="entry name" value="P-loop containing nucleoside triphosphate hydrolases"/>
    <property type="match status" value="2"/>
</dbReference>
<evidence type="ECO:0000256" key="9">
    <source>
        <dbReference type="ARBA" id="ARBA00047984"/>
    </source>
</evidence>
<proteinExistence type="inferred from homology"/>
<dbReference type="InterPro" id="IPR027417">
    <property type="entry name" value="P-loop_NTPase"/>
</dbReference>
<evidence type="ECO:0000256" key="3">
    <source>
        <dbReference type="ARBA" id="ARBA00022741"/>
    </source>
</evidence>
<dbReference type="OMA" id="NASEQCV"/>
<dbReference type="PROSITE" id="PS51192">
    <property type="entry name" value="HELICASE_ATP_BIND_1"/>
    <property type="match status" value="1"/>
</dbReference>
<evidence type="ECO:0000256" key="5">
    <source>
        <dbReference type="ARBA" id="ARBA00022806"/>
    </source>
</evidence>
<keyword evidence="6" id="KW-0067">ATP-binding</keyword>
<evidence type="ECO:0000256" key="6">
    <source>
        <dbReference type="ARBA" id="ARBA00022840"/>
    </source>
</evidence>
<evidence type="ECO:0000259" key="14">
    <source>
        <dbReference type="PROSITE" id="PS51195"/>
    </source>
</evidence>
<evidence type="ECO:0000256" key="8">
    <source>
        <dbReference type="ARBA" id="ARBA00038041"/>
    </source>
</evidence>
<dbReference type="InterPro" id="IPR014001">
    <property type="entry name" value="Helicase_ATP-bd"/>
</dbReference>
<feature type="domain" description="Helicase C-terminal" evidence="13">
    <location>
        <begin position="243"/>
        <end position="454"/>
    </location>
</feature>
<feature type="short sequence motif" description="Q motif" evidence="10">
    <location>
        <begin position="15"/>
        <end position="43"/>
    </location>
</feature>
<keyword evidence="3" id="KW-0547">Nucleotide-binding</keyword>
<gene>
    <name evidence="15" type="ORF">KP509_24G071500</name>
</gene>
<dbReference type="EMBL" id="CM035429">
    <property type="protein sequence ID" value="KAH7300615.1"/>
    <property type="molecule type" value="Genomic_DNA"/>
</dbReference>
<evidence type="ECO:0000256" key="2">
    <source>
        <dbReference type="ARBA" id="ARBA00022528"/>
    </source>
</evidence>
<dbReference type="Pfam" id="PF00270">
    <property type="entry name" value="DEAD"/>
    <property type="match status" value="1"/>
</dbReference>
<feature type="domain" description="DEAD-box RNA helicase Q" evidence="14">
    <location>
        <begin position="15"/>
        <end position="43"/>
    </location>
</feature>
<dbReference type="GO" id="GO:0003723">
    <property type="term" value="F:RNA binding"/>
    <property type="evidence" value="ECO:0007669"/>
    <property type="project" value="UniProtKB-KW"/>
</dbReference>
<dbReference type="Proteomes" id="UP000825935">
    <property type="component" value="Chromosome 24"/>
</dbReference>
<feature type="region of interest" description="Disordered" evidence="11">
    <location>
        <begin position="344"/>
        <end position="365"/>
    </location>
</feature>
<keyword evidence="2" id="KW-0150">Chloroplast</keyword>
<evidence type="ECO:0000313" key="15">
    <source>
        <dbReference type="EMBL" id="KAH7300615.1"/>
    </source>
</evidence>
<evidence type="ECO:0000256" key="1">
    <source>
        <dbReference type="ARBA" id="ARBA00012552"/>
    </source>
</evidence>
<organism evidence="15 16">
    <name type="scientific">Ceratopteris richardii</name>
    <name type="common">Triangle waterfern</name>
    <dbReference type="NCBI Taxonomy" id="49495"/>
    <lineage>
        <taxon>Eukaryota</taxon>
        <taxon>Viridiplantae</taxon>
        <taxon>Streptophyta</taxon>
        <taxon>Embryophyta</taxon>
        <taxon>Tracheophyta</taxon>
        <taxon>Polypodiopsida</taxon>
        <taxon>Polypodiidae</taxon>
        <taxon>Polypodiales</taxon>
        <taxon>Pteridineae</taxon>
        <taxon>Pteridaceae</taxon>
        <taxon>Parkerioideae</taxon>
        <taxon>Ceratopteris</taxon>
    </lineage>
</organism>
<evidence type="ECO:0000256" key="11">
    <source>
        <dbReference type="SAM" id="MobiDB-lite"/>
    </source>
</evidence>
<dbReference type="GO" id="GO:0005829">
    <property type="term" value="C:cytosol"/>
    <property type="evidence" value="ECO:0007669"/>
    <property type="project" value="TreeGrafter"/>
</dbReference>
<keyword evidence="5" id="KW-0347">Helicase</keyword>
<reference evidence="15" key="1">
    <citation type="submission" date="2021-08" db="EMBL/GenBank/DDBJ databases">
        <title>WGS assembly of Ceratopteris richardii.</title>
        <authorList>
            <person name="Marchant D.B."/>
            <person name="Chen G."/>
            <person name="Jenkins J."/>
            <person name="Shu S."/>
            <person name="Leebens-Mack J."/>
            <person name="Grimwood J."/>
            <person name="Schmutz J."/>
            <person name="Soltis P."/>
            <person name="Soltis D."/>
            <person name="Chen Z.-H."/>
        </authorList>
    </citation>
    <scope>NUCLEOTIDE SEQUENCE</scope>
    <source>
        <strain evidence="15">Whitten #5841</strain>
        <tissue evidence="15">Leaf</tissue>
    </source>
</reference>
<dbReference type="AlphaFoldDB" id="A0A8T2RYH2"/>
<protein>
    <recommendedName>
        <fullName evidence="1">RNA helicase</fullName>
        <ecNumber evidence="1">3.6.4.13</ecNumber>
    </recommendedName>
</protein>
<dbReference type="PANTHER" id="PTHR47959:SF21">
    <property type="entry name" value="DEAD-BOX HELICASE 56"/>
    <property type="match status" value="1"/>
</dbReference>
<dbReference type="InterPro" id="IPR014014">
    <property type="entry name" value="RNA_helicase_DEAD_Q_motif"/>
</dbReference>
<comment type="caution">
    <text evidence="15">The sequence shown here is derived from an EMBL/GenBank/DDBJ whole genome shotgun (WGS) entry which is preliminary data.</text>
</comment>
<dbReference type="GO" id="GO:0016787">
    <property type="term" value="F:hydrolase activity"/>
    <property type="evidence" value="ECO:0007669"/>
    <property type="project" value="UniProtKB-KW"/>
</dbReference>
<dbReference type="InterPro" id="IPR001650">
    <property type="entry name" value="Helicase_C-like"/>
</dbReference>
<evidence type="ECO:0000313" key="16">
    <source>
        <dbReference type="Proteomes" id="UP000825935"/>
    </source>
</evidence>
<keyword evidence="4" id="KW-0378">Hydrolase</keyword>
<evidence type="ECO:0000256" key="4">
    <source>
        <dbReference type="ARBA" id="ARBA00022801"/>
    </source>
</evidence>
<comment type="catalytic activity">
    <reaction evidence="9">
        <text>ATP + H2O = ADP + phosphate + H(+)</text>
        <dbReference type="Rhea" id="RHEA:13065"/>
        <dbReference type="ChEBI" id="CHEBI:15377"/>
        <dbReference type="ChEBI" id="CHEBI:15378"/>
        <dbReference type="ChEBI" id="CHEBI:30616"/>
        <dbReference type="ChEBI" id="CHEBI:43474"/>
        <dbReference type="ChEBI" id="CHEBI:456216"/>
        <dbReference type="EC" id="3.6.4.13"/>
    </reaction>
</comment>
<evidence type="ECO:0000259" key="12">
    <source>
        <dbReference type="PROSITE" id="PS51192"/>
    </source>
</evidence>
<dbReference type="GO" id="GO:0005524">
    <property type="term" value="F:ATP binding"/>
    <property type="evidence" value="ECO:0007669"/>
    <property type="project" value="UniProtKB-KW"/>
</dbReference>
<dbReference type="InterPro" id="IPR050079">
    <property type="entry name" value="DEAD_box_RNA_helicase"/>
</dbReference>
<dbReference type="SMART" id="SM00490">
    <property type="entry name" value="HELICc"/>
    <property type="match status" value="1"/>
</dbReference>
<dbReference type="PANTHER" id="PTHR47959">
    <property type="entry name" value="ATP-DEPENDENT RNA HELICASE RHLE-RELATED"/>
    <property type="match status" value="1"/>
</dbReference>
<dbReference type="CDD" id="cd17961">
    <property type="entry name" value="DEADc_DDX56"/>
    <property type="match status" value="1"/>
</dbReference>
<feature type="compositionally biased region" description="Basic residues" evidence="11">
    <location>
        <begin position="600"/>
        <end position="611"/>
    </location>
</feature>
<keyword evidence="16" id="KW-1185">Reference proteome</keyword>
<dbReference type="PROSITE" id="PS51195">
    <property type="entry name" value="Q_MOTIF"/>
    <property type="match status" value="1"/>
</dbReference>
<dbReference type="GO" id="GO:0003724">
    <property type="term" value="F:RNA helicase activity"/>
    <property type="evidence" value="ECO:0007669"/>
    <property type="project" value="UniProtKB-EC"/>
</dbReference>